<dbReference type="GO" id="GO:0070847">
    <property type="term" value="C:core mediator complex"/>
    <property type="evidence" value="ECO:0007669"/>
    <property type="project" value="TreeGrafter"/>
</dbReference>
<comment type="function">
    <text evidence="7">Component of the Mediator complex, a coactivator involved in the regulated transcription of nearly all RNA polymerase II-dependent genes. Mediator functions as a bridge to convey information from gene-specific regulatory proteins to the basal RNA polymerase II transcription machinery. Mediator is recruited to promoters by direct interactions with regulatory proteins and serves as a scaffold for the assembly of a functional preinitiation complex with RNA polymerase II and the general transcription factors.</text>
</comment>
<dbReference type="PANTHER" id="PTHR12809">
    <property type="entry name" value="MEDIATOR COMPLEX SUBUNIT"/>
    <property type="match status" value="1"/>
</dbReference>
<reference evidence="9" key="1">
    <citation type="journal article" date="2023" name="Nat. Commun.">
        <title>Diploid and tetraploid genomes of Acorus and the evolution of monocots.</title>
        <authorList>
            <person name="Ma L."/>
            <person name="Liu K.W."/>
            <person name="Li Z."/>
            <person name="Hsiao Y.Y."/>
            <person name="Qi Y."/>
            <person name="Fu T."/>
            <person name="Tang G.D."/>
            <person name="Zhang D."/>
            <person name="Sun W.H."/>
            <person name="Liu D.K."/>
            <person name="Li Y."/>
            <person name="Chen G.Z."/>
            <person name="Liu X.D."/>
            <person name="Liao X.Y."/>
            <person name="Jiang Y.T."/>
            <person name="Yu X."/>
            <person name="Hao Y."/>
            <person name="Huang J."/>
            <person name="Zhao X.W."/>
            <person name="Ke S."/>
            <person name="Chen Y.Y."/>
            <person name="Wu W.L."/>
            <person name="Hsu J.L."/>
            <person name="Lin Y.F."/>
            <person name="Huang M.D."/>
            <person name="Li C.Y."/>
            <person name="Huang L."/>
            <person name="Wang Z.W."/>
            <person name="Zhao X."/>
            <person name="Zhong W.Y."/>
            <person name="Peng D.H."/>
            <person name="Ahmad S."/>
            <person name="Lan S."/>
            <person name="Zhang J.S."/>
            <person name="Tsai W.C."/>
            <person name="Van de Peer Y."/>
            <person name="Liu Z.J."/>
        </authorList>
    </citation>
    <scope>NUCLEOTIDE SEQUENCE</scope>
    <source>
        <strain evidence="9">CP</strain>
    </source>
</reference>
<dbReference type="InterPro" id="IPR055122">
    <property type="entry name" value="Med14_N"/>
</dbReference>
<dbReference type="GO" id="GO:0016592">
    <property type="term" value="C:mediator complex"/>
    <property type="evidence" value="ECO:0007669"/>
    <property type="project" value="UniProtKB-UniRule"/>
</dbReference>
<comment type="subcellular location">
    <subcellularLocation>
        <location evidence="1 7">Nucleus</location>
    </subcellularLocation>
</comment>
<keyword evidence="6 7" id="KW-0539">Nucleus</keyword>
<evidence type="ECO:0000259" key="8">
    <source>
        <dbReference type="Pfam" id="PF08638"/>
    </source>
</evidence>
<organism evidence="9 10">
    <name type="scientific">Acorus calamus</name>
    <name type="common">Sweet flag</name>
    <dbReference type="NCBI Taxonomy" id="4465"/>
    <lineage>
        <taxon>Eukaryota</taxon>
        <taxon>Viridiplantae</taxon>
        <taxon>Streptophyta</taxon>
        <taxon>Embryophyta</taxon>
        <taxon>Tracheophyta</taxon>
        <taxon>Spermatophyta</taxon>
        <taxon>Magnoliopsida</taxon>
        <taxon>Liliopsida</taxon>
        <taxon>Acoraceae</taxon>
        <taxon>Acorus</taxon>
    </lineage>
</organism>
<sequence length="1494" mass="165723">MEMAELGHQTVGFSAVVTRAAEESYAALKDMVERSTTNSSSMADGLGEKSSDSEKKIDLLKYILKTRQRMLRLLVLAKWCQQVPLVQYCQQLGATLSSHDTCFTQAADSLFFIHEGLQQARAPVYDVPSAVEVLLTGTYQRLPKCIEDLGIQSALSEDQKGPAVKKLDTVLRSKLLEIQLPKEFSDIRVSDGMVILRVDGEFKVLLTVGYRGHMTLWRILHLELLVGEKNGPVKLEETRRHALGDDLERRMAASENPFLLLYSILHELCVALVMDTVIRQVQTLRQGRWRDAIRFELITDGNLGAGGNASNVQLGQDAEVEAAGLKTPGVKIIYWLDVERNVGGSDSSSSPYIKIEPRQDLQIKCHHSSFVIDSATGKEAEFSLDQSNINVEKLLLKSIACSRHTRLLEIQRELGKTGQISRTVGDVVLRCHGDEPNADTRKKEIKWNAEEYEDGEVLCVRAYGSSYISLGINIRNGRFHLQASQNILTPSSLLECEEALNQGGMSAADVFISLRSKSILHLFASVGRFLGLKSAVFGERNTNCPTEKSSPILDKLEIEDQVYEQGLSAVKIPKLILTGSDLLLIGFPDCGSSYYLLMQLDKDFKPLFKLLETRPDPGGKSHSLGDSNHVIRFNKIDINQMLMIEDELNLSLLNWEKLNSSLSEIGGSNRTAEHGLPSFGVEASLQPQSSFPSIVDEVFEFEKGTPAPPTTIPSLASSTYNMSLSHPVQSTLQATKAGINSSRWEGGFQQSQINNLTKVSTSGPIVNSPSYVSNNFRGLLHPGSANSFPSSSPARNSAVQKLVTSKSDQELTSLRSPARSVDVDCSSMDDDQARMLHGSPKEACSIGQKQESDIYHASEHDEIIKHNKNSRKRGLSDVLMLIPSLQGVEASMQTRKRRKISEAVHSQVVPQAPCSSLVTCKTEGYTYGGVLAEANHGHAPSSIYITTLLHVIRHCSLCIKHAQLTSQMDALDIQYVEEVGLQSPSSKLWFRLPFARDDSWQHICLRLGRPGNTFWDVKVSDQHFRDLWELHKGCSGTRWGSGVRIANSSDIDSHIHYDSEGVTLTYRTVEPDSIQKLVSDLRRLSNARLFALGIRKLLGVRIDDKVEDGKMNFDSKMQSMAKGVGEAADKMSEQMRRTFKIEAVGLMSLWFSYGSMPVMAHFVVEWEAGKEGCTMHVSPDQLWPHTKEDFVYGEYDGHHTYEEGNEGSFWEAVAEEYAAMEPPSGFQGLISWLFLPAVAAGLAYNVPGEYLYIGAAIFVVIFCGIEMGKPDKPHNFEPQIYNMERGARDKLIADYNTMDIWDFNEKYGDLWDFTVTKDDIVHKELQDTMAQLEAIRHEIRSVSFLQPGPYTRKLMDIGDVPPSNSDTTTTGKIEGECPSTEHTKVRSSTESYPANLHSQATAFARLAETPAVKTGSFNTNVNTDDFNNVAGLLTVLPVSAESAGLIPNHRDDTKGSDIFLEAIMEAEVARNAKQFFEQHQDQIQSAAASELNTK</sequence>
<dbReference type="PANTHER" id="PTHR12809:SF2">
    <property type="entry name" value="MEDIATOR OF RNA POLYMERASE II TRANSCRIPTION SUBUNIT 14"/>
    <property type="match status" value="1"/>
</dbReference>
<keyword evidence="10" id="KW-1185">Reference proteome</keyword>
<comment type="caution">
    <text evidence="9">The sequence shown here is derived from an EMBL/GenBank/DDBJ whole genome shotgun (WGS) entry which is preliminary data.</text>
</comment>
<dbReference type="EMBL" id="JAUJYO010000019">
    <property type="protein sequence ID" value="KAK1288575.1"/>
    <property type="molecule type" value="Genomic_DNA"/>
</dbReference>
<evidence type="ECO:0000256" key="2">
    <source>
        <dbReference type="ARBA" id="ARBA00007813"/>
    </source>
</evidence>
<evidence type="ECO:0000313" key="9">
    <source>
        <dbReference type="EMBL" id="KAK1288575.1"/>
    </source>
</evidence>
<feature type="domain" description="Mediator complex subunit MED14 N-terminal" evidence="8">
    <location>
        <begin position="11"/>
        <end position="209"/>
    </location>
</feature>
<comment type="similarity">
    <text evidence="2 7">Belongs to the Mediator complex subunit 14 family.</text>
</comment>
<reference evidence="9" key="2">
    <citation type="submission" date="2023-06" db="EMBL/GenBank/DDBJ databases">
        <authorList>
            <person name="Ma L."/>
            <person name="Liu K.-W."/>
            <person name="Li Z."/>
            <person name="Hsiao Y.-Y."/>
            <person name="Qi Y."/>
            <person name="Fu T."/>
            <person name="Tang G."/>
            <person name="Zhang D."/>
            <person name="Sun W.-H."/>
            <person name="Liu D.-K."/>
            <person name="Li Y."/>
            <person name="Chen G.-Z."/>
            <person name="Liu X.-D."/>
            <person name="Liao X.-Y."/>
            <person name="Jiang Y.-T."/>
            <person name="Yu X."/>
            <person name="Hao Y."/>
            <person name="Huang J."/>
            <person name="Zhao X.-W."/>
            <person name="Ke S."/>
            <person name="Chen Y.-Y."/>
            <person name="Wu W.-L."/>
            <person name="Hsu J.-L."/>
            <person name="Lin Y.-F."/>
            <person name="Huang M.-D."/>
            <person name="Li C.-Y."/>
            <person name="Huang L."/>
            <person name="Wang Z.-W."/>
            <person name="Zhao X."/>
            <person name="Zhong W.-Y."/>
            <person name="Peng D.-H."/>
            <person name="Ahmad S."/>
            <person name="Lan S."/>
            <person name="Zhang J.-S."/>
            <person name="Tsai W.-C."/>
            <person name="Van De Peer Y."/>
            <person name="Liu Z.-J."/>
        </authorList>
    </citation>
    <scope>NUCLEOTIDE SEQUENCE</scope>
    <source>
        <strain evidence="9">CP</strain>
        <tissue evidence="9">Leaves</tissue>
    </source>
</reference>
<evidence type="ECO:0000256" key="5">
    <source>
        <dbReference type="ARBA" id="ARBA00023163"/>
    </source>
</evidence>
<proteinExistence type="inferred from homology"/>
<dbReference type="InterPro" id="IPR013947">
    <property type="entry name" value="Mediator_Med14"/>
</dbReference>
<evidence type="ECO:0000256" key="3">
    <source>
        <dbReference type="ARBA" id="ARBA00023015"/>
    </source>
</evidence>
<dbReference type="Proteomes" id="UP001180020">
    <property type="component" value="Unassembled WGS sequence"/>
</dbReference>
<comment type="subunit">
    <text evidence="7">Component of the Mediator complex.</text>
</comment>
<evidence type="ECO:0000256" key="4">
    <source>
        <dbReference type="ARBA" id="ARBA00023159"/>
    </source>
</evidence>
<protein>
    <recommendedName>
        <fullName evidence="7">Mediator of RNA polymerase II transcription subunit 14</fullName>
    </recommendedName>
    <alternativeName>
        <fullName evidence="7">Mediator complex subunit 14</fullName>
    </alternativeName>
</protein>
<keyword evidence="5 7" id="KW-0804">Transcription</keyword>
<keyword evidence="4 7" id="KW-0010">Activator</keyword>
<accession>A0AAV9CIR8</accession>
<name>A0AAV9CIR8_ACOCL</name>
<keyword evidence="3 7" id="KW-0805">Transcription regulation</keyword>
<dbReference type="GO" id="GO:0003712">
    <property type="term" value="F:transcription coregulator activity"/>
    <property type="evidence" value="ECO:0007669"/>
    <property type="project" value="UniProtKB-UniRule"/>
</dbReference>
<evidence type="ECO:0000256" key="6">
    <source>
        <dbReference type="ARBA" id="ARBA00023242"/>
    </source>
</evidence>
<evidence type="ECO:0000313" key="10">
    <source>
        <dbReference type="Proteomes" id="UP001180020"/>
    </source>
</evidence>
<evidence type="ECO:0000256" key="1">
    <source>
        <dbReference type="ARBA" id="ARBA00004123"/>
    </source>
</evidence>
<evidence type="ECO:0000256" key="7">
    <source>
        <dbReference type="RuleBase" id="RU365082"/>
    </source>
</evidence>
<gene>
    <name evidence="9" type="primary">MED14</name>
    <name evidence="9" type="ORF">QJS10_CPB19g01105</name>
</gene>
<dbReference type="Pfam" id="PF08638">
    <property type="entry name" value="Med14"/>
    <property type="match status" value="1"/>
</dbReference>
<dbReference type="GO" id="GO:0006357">
    <property type="term" value="P:regulation of transcription by RNA polymerase II"/>
    <property type="evidence" value="ECO:0007669"/>
    <property type="project" value="InterPro"/>
</dbReference>